<evidence type="ECO:0000256" key="2">
    <source>
        <dbReference type="ARBA" id="ARBA00022617"/>
    </source>
</evidence>
<dbReference type="SFLD" id="SFLDG01082">
    <property type="entry name" value="B12-binding_domain_containing"/>
    <property type="match status" value="1"/>
</dbReference>
<dbReference type="GO" id="GO:0005737">
    <property type="term" value="C:cytoplasm"/>
    <property type="evidence" value="ECO:0007669"/>
    <property type="project" value="InterPro"/>
</dbReference>
<dbReference type="SFLD" id="SFLDF00562">
    <property type="entry name" value="HemN-like__clustered_with_heat"/>
    <property type="match status" value="1"/>
</dbReference>
<dbReference type="AlphaFoldDB" id="A0A3B0WIK4"/>
<keyword evidence="6" id="KW-0411">Iron-sulfur</keyword>
<accession>A0A3B0WIK4</accession>
<dbReference type="NCBIfam" id="TIGR00539">
    <property type="entry name" value="hemN_rel"/>
    <property type="match status" value="1"/>
</dbReference>
<dbReference type="InterPro" id="IPR010723">
    <property type="entry name" value="HemN_C"/>
</dbReference>
<dbReference type="Pfam" id="PF06969">
    <property type="entry name" value="HemN_C"/>
    <property type="match status" value="1"/>
</dbReference>
<gene>
    <name evidence="9" type="ORF">MNBD_GAMMA06-470</name>
</gene>
<dbReference type="InterPro" id="IPR006638">
    <property type="entry name" value="Elp3/MiaA/NifB-like_rSAM"/>
</dbReference>
<dbReference type="PANTHER" id="PTHR13932">
    <property type="entry name" value="COPROPORPHYRINIGEN III OXIDASE"/>
    <property type="match status" value="1"/>
</dbReference>
<keyword evidence="4" id="KW-0479">Metal-binding</keyword>
<dbReference type="InterPro" id="IPR058240">
    <property type="entry name" value="rSAM_sf"/>
</dbReference>
<keyword evidence="7" id="KW-0143">Chaperone</keyword>
<evidence type="ECO:0000256" key="7">
    <source>
        <dbReference type="ARBA" id="ARBA00023186"/>
    </source>
</evidence>
<dbReference type="PROSITE" id="PS51918">
    <property type="entry name" value="RADICAL_SAM"/>
    <property type="match status" value="1"/>
</dbReference>
<dbReference type="EMBL" id="UOFD01000085">
    <property type="protein sequence ID" value="VAW55161.1"/>
    <property type="molecule type" value="Genomic_DNA"/>
</dbReference>
<dbReference type="SMART" id="SM00729">
    <property type="entry name" value="Elp3"/>
    <property type="match status" value="1"/>
</dbReference>
<protein>
    <submittedName>
        <fullName evidence="9">Radical SAM family enzyme, similar to coproporphyrinogen III oxidase, oxygen-independent, clustered with nucleoside-triphosphatase RdgB</fullName>
    </submittedName>
</protein>
<evidence type="ECO:0000256" key="6">
    <source>
        <dbReference type="ARBA" id="ARBA00023014"/>
    </source>
</evidence>
<proteinExistence type="inferred from homology"/>
<keyword evidence="2" id="KW-0349">Heme</keyword>
<dbReference type="Pfam" id="PF04055">
    <property type="entry name" value="Radical_SAM"/>
    <property type="match status" value="1"/>
</dbReference>
<dbReference type="InterPro" id="IPR034505">
    <property type="entry name" value="Coproporphyrinogen-III_oxidase"/>
</dbReference>
<dbReference type="GO" id="GO:0046872">
    <property type="term" value="F:metal ion binding"/>
    <property type="evidence" value="ECO:0007669"/>
    <property type="project" value="UniProtKB-KW"/>
</dbReference>
<name>A0A3B0WIK4_9ZZZZ</name>
<dbReference type="PANTHER" id="PTHR13932:SF5">
    <property type="entry name" value="RADICAL S-ADENOSYL METHIONINE DOMAIN-CONTAINING PROTEIN 1, MITOCHONDRIAL"/>
    <property type="match status" value="1"/>
</dbReference>
<dbReference type="InterPro" id="IPR007197">
    <property type="entry name" value="rSAM"/>
</dbReference>
<dbReference type="InterPro" id="IPR013785">
    <property type="entry name" value="Aldolase_TIM"/>
</dbReference>
<evidence type="ECO:0000256" key="4">
    <source>
        <dbReference type="ARBA" id="ARBA00022723"/>
    </source>
</evidence>
<comment type="similarity">
    <text evidence="1">Belongs to the anaerobic coproporphyrinogen-III oxidase family. HemW subfamily.</text>
</comment>
<dbReference type="Gene3D" id="3.20.20.70">
    <property type="entry name" value="Aldolase class I"/>
    <property type="match status" value="1"/>
</dbReference>
<evidence type="ECO:0000256" key="3">
    <source>
        <dbReference type="ARBA" id="ARBA00022691"/>
    </source>
</evidence>
<keyword evidence="5" id="KW-0408">Iron</keyword>
<reference evidence="9" key="1">
    <citation type="submission" date="2018-06" db="EMBL/GenBank/DDBJ databases">
        <authorList>
            <person name="Zhirakovskaya E."/>
        </authorList>
    </citation>
    <scope>NUCLEOTIDE SEQUENCE</scope>
</reference>
<dbReference type="SFLD" id="SFLDS00029">
    <property type="entry name" value="Radical_SAM"/>
    <property type="match status" value="1"/>
</dbReference>
<sequence>MKNNLPLSLYIHIPWCVKKCPYCDFNSHEKNQDFDEDVYVKALLLDLDDEYKNIQPRNLTSIFFGGGTPSLFSAEAIQKIIHHAKKLFKFNDIEITLEANPGTFEQEKFNGFYGAGINRLSIGVQSFNDAHLKTLGRIHDKQQALTAIETAKNAGFDNINLDLMFGLPQQTIQQAIDDVNTACEFNLPHISHYQLTIEENTYFHKHTPILPVSDLLWEMQTQCQKLLAKKNYKQYEISAYSKTNKQCAHNLNYWNFGDYIGIGAGAHGKITNENSATKKIEIIRRWKYRQPKQYIQQALKNKATSGQQVLKKKDIIFEFLLNTLRLKKGSDIITFEKNTGLNYQDLKQATESIDSDLLICSKNKITTTDKGFLFLNDVLAKLI</sequence>
<feature type="domain" description="Radical SAM core" evidence="8">
    <location>
        <begin position="1"/>
        <end position="236"/>
    </location>
</feature>
<dbReference type="GO" id="GO:0004109">
    <property type="term" value="F:coproporphyrinogen oxidase activity"/>
    <property type="evidence" value="ECO:0007669"/>
    <property type="project" value="InterPro"/>
</dbReference>
<organism evidence="9">
    <name type="scientific">hydrothermal vent metagenome</name>
    <dbReference type="NCBI Taxonomy" id="652676"/>
    <lineage>
        <taxon>unclassified sequences</taxon>
        <taxon>metagenomes</taxon>
        <taxon>ecological metagenomes</taxon>
    </lineage>
</organism>
<keyword evidence="3" id="KW-0949">S-adenosyl-L-methionine</keyword>
<evidence type="ECO:0000256" key="5">
    <source>
        <dbReference type="ARBA" id="ARBA00023004"/>
    </source>
</evidence>
<dbReference type="CDD" id="cd01335">
    <property type="entry name" value="Radical_SAM"/>
    <property type="match status" value="1"/>
</dbReference>
<dbReference type="SFLD" id="SFLDF00288">
    <property type="entry name" value="HemN-like__clustered_with_nucl"/>
    <property type="match status" value="1"/>
</dbReference>
<dbReference type="GO" id="GO:0051539">
    <property type="term" value="F:4 iron, 4 sulfur cluster binding"/>
    <property type="evidence" value="ECO:0007669"/>
    <property type="project" value="InterPro"/>
</dbReference>
<evidence type="ECO:0000313" key="9">
    <source>
        <dbReference type="EMBL" id="VAW55161.1"/>
    </source>
</evidence>
<evidence type="ECO:0000256" key="1">
    <source>
        <dbReference type="ARBA" id="ARBA00006100"/>
    </source>
</evidence>
<dbReference type="GO" id="GO:0006779">
    <property type="term" value="P:porphyrin-containing compound biosynthetic process"/>
    <property type="evidence" value="ECO:0007669"/>
    <property type="project" value="InterPro"/>
</dbReference>
<dbReference type="SUPFAM" id="SSF102114">
    <property type="entry name" value="Radical SAM enzymes"/>
    <property type="match status" value="1"/>
</dbReference>
<dbReference type="SFLD" id="SFLDG01065">
    <property type="entry name" value="anaerobic_coproporphyrinogen-I"/>
    <property type="match status" value="1"/>
</dbReference>
<evidence type="ECO:0000259" key="8">
    <source>
        <dbReference type="PROSITE" id="PS51918"/>
    </source>
</evidence>
<dbReference type="InterPro" id="IPR004559">
    <property type="entry name" value="HemW-like"/>
</dbReference>